<organism evidence="1 2">
    <name type="scientific">Antrihabitans stalactiti</name>
    <dbReference type="NCBI Taxonomy" id="2584121"/>
    <lineage>
        <taxon>Bacteria</taxon>
        <taxon>Bacillati</taxon>
        <taxon>Actinomycetota</taxon>
        <taxon>Actinomycetes</taxon>
        <taxon>Mycobacteriales</taxon>
        <taxon>Nocardiaceae</taxon>
        <taxon>Antrihabitans</taxon>
    </lineage>
</organism>
<proteinExistence type="predicted"/>
<dbReference type="AlphaFoldDB" id="A0A848KIE1"/>
<evidence type="ECO:0000313" key="1">
    <source>
        <dbReference type="EMBL" id="NMN96452.1"/>
    </source>
</evidence>
<dbReference type="Pfam" id="PF10969">
    <property type="entry name" value="DUF2771"/>
    <property type="match status" value="1"/>
</dbReference>
<evidence type="ECO:0000313" key="2">
    <source>
        <dbReference type="Proteomes" id="UP000535543"/>
    </source>
</evidence>
<dbReference type="EMBL" id="VCQU01000005">
    <property type="protein sequence ID" value="NMN96452.1"/>
    <property type="molecule type" value="Genomic_DNA"/>
</dbReference>
<gene>
    <name evidence="1" type="ORF">FGL95_15530</name>
</gene>
<comment type="caution">
    <text evidence="1">The sequence shown here is derived from an EMBL/GenBank/DDBJ whole genome shotgun (WGS) entry which is preliminary data.</text>
</comment>
<protein>
    <submittedName>
        <fullName evidence="1">DUF2771 domain-containing protein</fullName>
    </submittedName>
</protein>
<accession>A0A848KIE1</accession>
<dbReference type="RefSeq" id="WP_169588404.1">
    <property type="nucleotide sequence ID" value="NZ_VCQU01000005.1"/>
</dbReference>
<name>A0A848KIE1_9NOCA</name>
<keyword evidence="2" id="KW-1185">Reference proteome</keyword>
<sequence>MRLQPRTIKILALLATLVAVVAVAFVAVLVVAVDKADPREPVISAFADGKAIKVAPLSYCSAELDDCTTGEIAQLDVPAGTALQLSLPHEISDGKWRLVMTFQGPNGPEFWHVEYGPGERTTATVESKATPPQQLLGIEIQWPPAILDNAGRPITRAIWSIKTA</sequence>
<reference evidence="1 2" key="2">
    <citation type="submission" date="2020-06" db="EMBL/GenBank/DDBJ databases">
        <title>Antribacter stalactiti gen. nov., sp. nov., a new member of the family Nacardiaceae isolated from a cave.</title>
        <authorList>
            <person name="Kim I.S."/>
        </authorList>
    </citation>
    <scope>NUCLEOTIDE SEQUENCE [LARGE SCALE GENOMIC DNA]</scope>
    <source>
        <strain evidence="1 2">YC2-7</strain>
    </source>
</reference>
<dbReference type="Proteomes" id="UP000535543">
    <property type="component" value="Unassembled WGS sequence"/>
</dbReference>
<dbReference type="InterPro" id="IPR024495">
    <property type="entry name" value="DUF2771"/>
</dbReference>
<reference evidence="1 2" key="1">
    <citation type="submission" date="2019-05" db="EMBL/GenBank/DDBJ databases">
        <authorList>
            <person name="Lee S.D."/>
        </authorList>
    </citation>
    <scope>NUCLEOTIDE SEQUENCE [LARGE SCALE GENOMIC DNA]</scope>
    <source>
        <strain evidence="1 2">YC2-7</strain>
    </source>
</reference>